<comment type="domain">
    <text evidence="6">Has an N-terminal Jag-N domain and 2 RNA-binding domains (KH and R3H).</text>
</comment>
<reference evidence="8 9" key="1">
    <citation type="journal article" date="2003" name="Int. J. Syst. Evol. Microbiol.">
        <title>Halobacillus salinus sp. nov., isolated from a salt lake on the coast of the East Sea in Korea.</title>
        <authorList>
            <person name="Yoon J.H."/>
            <person name="Kang K.H."/>
            <person name="Park Y.H."/>
        </authorList>
    </citation>
    <scope>NUCLEOTIDE SEQUENCE [LARGE SCALE GENOMIC DNA]</scope>
    <source>
        <strain evidence="8 9">HSL-3</strain>
    </source>
</reference>
<sequence length="205" mass="23156">MKQITATGTTMDEAIESALKQLQTSKDQVDVHVIDEGKKGFLGFGSKPAIVQVSIRKNPVQDAESFIQDVAAQMGAPVTIKTDVKDRDIMMDLESDKVAMLIGKRGQTLNSLQYLAQLVINRESNQFYTVMIDAEGYRGRRRETLESLAERLADKAIRTGKDVRIEPMPSYERKIIHSVLQNNREVETYSDGKEPRRFVVIRPSR</sequence>
<dbReference type="NCBIfam" id="NF041568">
    <property type="entry name" value="Jag_EloR"/>
    <property type="match status" value="1"/>
</dbReference>
<accession>A0A4Z0GUD5</accession>
<evidence type="ECO:0000256" key="1">
    <source>
        <dbReference type="ARBA" id="ARBA00022490"/>
    </source>
</evidence>
<dbReference type="Pfam" id="PF01424">
    <property type="entry name" value="R3H"/>
    <property type="match status" value="1"/>
</dbReference>
<dbReference type="InterPro" id="IPR034079">
    <property type="entry name" value="R3H_KhpB"/>
</dbReference>
<name>A0A4Z0GUD5_9BACI</name>
<evidence type="ECO:0000256" key="3">
    <source>
        <dbReference type="ARBA" id="ARBA00022960"/>
    </source>
</evidence>
<evidence type="ECO:0000256" key="4">
    <source>
        <dbReference type="ARBA" id="ARBA00023186"/>
    </source>
</evidence>
<dbReference type="InterPro" id="IPR015946">
    <property type="entry name" value="KH_dom-like_a/b"/>
</dbReference>
<evidence type="ECO:0000256" key="2">
    <source>
        <dbReference type="ARBA" id="ARBA00022884"/>
    </source>
</evidence>
<dbReference type="PANTHER" id="PTHR35800:SF1">
    <property type="entry name" value="RNA-BINDING PROTEIN KHPB"/>
    <property type="match status" value="1"/>
</dbReference>
<dbReference type="GO" id="GO:0005737">
    <property type="term" value="C:cytoplasm"/>
    <property type="evidence" value="ECO:0007669"/>
    <property type="project" value="UniProtKB-SubCell"/>
</dbReference>
<comment type="subunit">
    <text evidence="6">Forms a complex with KhpA.</text>
</comment>
<dbReference type="Gene3D" id="3.30.300.20">
    <property type="match status" value="1"/>
</dbReference>
<evidence type="ECO:0000256" key="6">
    <source>
        <dbReference type="HAMAP-Rule" id="MF_00867"/>
    </source>
</evidence>
<dbReference type="RefSeq" id="WP_135328592.1">
    <property type="nucleotide sequence ID" value="NZ_SRJC01000007.1"/>
</dbReference>
<dbReference type="Gene3D" id="3.30.30.80">
    <property type="entry name" value="probable RNA-binding protein from clostridium symbiosum atcc 14940"/>
    <property type="match status" value="1"/>
</dbReference>
<dbReference type="InterPro" id="IPR032782">
    <property type="entry name" value="KhpB_N"/>
</dbReference>
<keyword evidence="4 6" id="KW-0143">Chaperone</keyword>
<dbReference type="CDD" id="cd02644">
    <property type="entry name" value="R3H_jag"/>
    <property type="match status" value="1"/>
</dbReference>
<dbReference type="InterPro" id="IPR001374">
    <property type="entry name" value="R3H_dom"/>
</dbReference>
<keyword evidence="2 6" id="KW-0694">RNA-binding</keyword>
<dbReference type="HAMAP" id="MF_00867">
    <property type="entry name" value="KhpB"/>
    <property type="match status" value="1"/>
</dbReference>
<dbReference type="InterPro" id="IPR039247">
    <property type="entry name" value="KhpB"/>
</dbReference>
<protein>
    <recommendedName>
        <fullName evidence="6">RNA-binding protein KhpB</fullName>
    </recommendedName>
    <alternativeName>
        <fullName evidence="6">RNA-binding protein EloR</fullName>
    </alternativeName>
</protein>
<dbReference type="Pfam" id="PF14804">
    <property type="entry name" value="Jag_N"/>
    <property type="match status" value="1"/>
</dbReference>
<keyword evidence="3 6" id="KW-0133">Cell shape</keyword>
<proteinExistence type="inferred from homology"/>
<comment type="function">
    <text evidence="6">A probable RNA chaperone. Forms a complex with KhpA which binds to cellular RNA and controls its expression. Plays a role in peptidoglycan (PG) homeostasis and cell length regulation.</text>
</comment>
<dbReference type="Pfam" id="PF13083">
    <property type="entry name" value="KH_KhpA-B"/>
    <property type="match status" value="1"/>
</dbReference>
<dbReference type="InterPro" id="IPR036867">
    <property type="entry name" value="R3H_dom_sf"/>
</dbReference>
<dbReference type="SUPFAM" id="SSF82708">
    <property type="entry name" value="R3H domain"/>
    <property type="match status" value="1"/>
</dbReference>
<dbReference type="GO" id="GO:0003723">
    <property type="term" value="F:RNA binding"/>
    <property type="evidence" value="ECO:0007669"/>
    <property type="project" value="UniProtKB-UniRule"/>
</dbReference>
<dbReference type="GO" id="GO:0009252">
    <property type="term" value="P:peptidoglycan biosynthetic process"/>
    <property type="evidence" value="ECO:0007669"/>
    <property type="project" value="UniProtKB-UniRule"/>
</dbReference>
<dbReference type="GO" id="GO:0071555">
    <property type="term" value="P:cell wall organization"/>
    <property type="evidence" value="ECO:0007669"/>
    <property type="project" value="UniProtKB-KW"/>
</dbReference>
<dbReference type="PROSITE" id="PS51061">
    <property type="entry name" value="R3H"/>
    <property type="match status" value="1"/>
</dbReference>
<dbReference type="CDD" id="cd02414">
    <property type="entry name" value="KH-II_Jag"/>
    <property type="match status" value="1"/>
</dbReference>
<dbReference type="InterPro" id="IPR038008">
    <property type="entry name" value="Jag_KH"/>
</dbReference>
<dbReference type="InterPro" id="IPR038247">
    <property type="entry name" value="Jag_N_dom_sf"/>
</dbReference>
<comment type="subcellular location">
    <subcellularLocation>
        <location evidence="6">Cytoplasm</location>
    </subcellularLocation>
</comment>
<comment type="caution">
    <text evidence="6">Lacks conserved residue(s) required for the propagation of feature annotation.</text>
</comment>
<dbReference type="AlphaFoldDB" id="A0A4Z0GUD5"/>
<dbReference type="EMBL" id="SRJC01000007">
    <property type="protein sequence ID" value="TGB01276.1"/>
    <property type="molecule type" value="Genomic_DNA"/>
</dbReference>
<dbReference type="Gene3D" id="3.30.1370.50">
    <property type="entry name" value="R3H-like domain"/>
    <property type="match status" value="1"/>
</dbReference>
<evidence type="ECO:0000256" key="5">
    <source>
        <dbReference type="ARBA" id="ARBA00023316"/>
    </source>
</evidence>
<dbReference type="Proteomes" id="UP000297982">
    <property type="component" value="Unassembled WGS sequence"/>
</dbReference>
<comment type="similarity">
    <text evidence="6">Belongs to the KhpB RNA-binding protein family.</text>
</comment>
<evidence type="ECO:0000313" key="8">
    <source>
        <dbReference type="EMBL" id="TGB01276.1"/>
    </source>
</evidence>
<evidence type="ECO:0000259" key="7">
    <source>
        <dbReference type="PROSITE" id="PS51061"/>
    </source>
</evidence>
<dbReference type="GO" id="GO:0008360">
    <property type="term" value="P:regulation of cell shape"/>
    <property type="evidence" value="ECO:0007669"/>
    <property type="project" value="UniProtKB-KW"/>
</dbReference>
<evidence type="ECO:0000313" key="9">
    <source>
        <dbReference type="Proteomes" id="UP000297982"/>
    </source>
</evidence>
<keyword evidence="9" id="KW-1185">Reference proteome</keyword>
<dbReference type="SMART" id="SM01245">
    <property type="entry name" value="Jag_N"/>
    <property type="match status" value="1"/>
</dbReference>
<keyword evidence="1 6" id="KW-0963">Cytoplasm</keyword>
<dbReference type="SMART" id="SM00393">
    <property type="entry name" value="R3H"/>
    <property type="match status" value="1"/>
</dbReference>
<dbReference type="STRING" id="192814.GCA_900166575_02581"/>
<feature type="domain" description="R3H" evidence="7">
    <location>
        <begin position="139"/>
        <end position="205"/>
    </location>
</feature>
<organism evidence="8 9">
    <name type="scientific">Halobacillus salinus</name>
    <dbReference type="NCBI Taxonomy" id="192814"/>
    <lineage>
        <taxon>Bacteria</taxon>
        <taxon>Bacillati</taxon>
        <taxon>Bacillota</taxon>
        <taxon>Bacilli</taxon>
        <taxon>Bacillales</taxon>
        <taxon>Bacillaceae</taxon>
        <taxon>Halobacillus</taxon>
    </lineage>
</organism>
<comment type="caution">
    <text evidence="8">The sequence shown here is derived from an EMBL/GenBank/DDBJ whole genome shotgun (WGS) entry which is preliminary data.</text>
</comment>
<dbReference type="PANTHER" id="PTHR35800">
    <property type="entry name" value="PROTEIN JAG"/>
    <property type="match status" value="1"/>
</dbReference>
<keyword evidence="5 6" id="KW-0961">Cell wall biogenesis/degradation</keyword>
<gene>
    <name evidence="6" type="primary">khpB</name>
    <name evidence="6" type="synonym">eloR</name>
    <name evidence="8" type="ORF">E4663_17535</name>
</gene>